<evidence type="ECO:0000256" key="2">
    <source>
        <dbReference type="SAM" id="MobiDB-lite"/>
    </source>
</evidence>
<organism evidence="5 6">
    <name type="scientific">Meganyctiphanes norvegica</name>
    <name type="common">Northern krill</name>
    <name type="synonym">Thysanopoda norvegica</name>
    <dbReference type="NCBI Taxonomy" id="48144"/>
    <lineage>
        <taxon>Eukaryota</taxon>
        <taxon>Metazoa</taxon>
        <taxon>Ecdysozoa</taxon>
        <taxon>Arthropoda</taxon>
        <taxon>Crustacea</taxon>
        <taxon>Multicrustacea</taxon>
        <taxon>Malacostraca</taxon>
        <taxon>Eumalacostraca</taxon>
        <taxon>Eucarida</taxon>
        <taxon>Euphausiacea</taxon>
        <taxon>Euphausiidae</taxon>
        <taxon>Meganyctiphanes</taxon>
    </lineage>
</organism>
<sequence>MKFWNVVILVITTAASAALDRRTSIGHWPSSSSSSAFTEHSSSASAFTEVPSSSSLAFTEATVGYNETDLYPYNQCLTEDGGESVLWRKVDSTGNGIKEACQYSLSSAATNIEATFNSRMDYAIMRIEHLDCRDWNEHCGYWAGIGECQRNPGYMLRMCPKSCNICDCYDKYEECPYYRDWDLCNNSPEFMLRVCPVTCGDCVPLSLRKEGRISGKPISPPAPISSTTAPKIVAT</sequence>
<reference evidence="5 6" key="1">
    <citation type="submission" date="2024-05" db="EMBL/GenBank/DDBJ databases">
        <authorList>
            <person name="Wallberg A."/>
        </authorList>
    </citation>
    <scope>NUCLEOTIDE SEQUENCE [LARGE SCALE GENOMIC DNA]</scope>
</reference>
<dbReference type="Pfam" id="PF01549">
    <property type="entry name" value="ShK"/>
    <property type="match status" value="2"/>
</dbReference>
<dbReference type="EMBL" id="CAXKWB010013779">
    <property type="protein sequence ID" value="CAL4108505.1"/>
    <property type="molecule type" value="Genomic_DNA"/>
</dbReference>
<gene>
    <name evidence="5" type="ORF">MNOR_LOCUS18905</name>
</gene>
<feature type="region of interest" description="Disordered" evidence="2">
    <location>
        <begin position="214"/>
        <end position="235"/>
    </location>
</feature>
<feature type="disulfide bond" evidence="1">
    <location>
        <begin position="132"/>
        <end position="166"/>
    </location>
</feature>
<comment type="caution">
    <text evidence="5">The sequence shown here is derived from an EMBL/GenBank/DDBJ whole genome shotgun (WGS) entry which is preliminary data.</text>
</comment>
<dbReference type="AlphaFoldDB" id="A0AAV2QZ61"/>
<feature type="chain" id="PRO_5043853276" description="ShKT domain-containing protein" evidence="3">
    <location>
        <begin position="18"/>
        <end position="235"/>
    </location>
</feature>
<keyword evidence="1" id="KW-1015">Disulfide bond</keyword>
<feature type="disulfide bond" evidence="1">
    <location>
        <begin position="168"/>
        <end position="202"/>
    </location>
</feature>
<evidence type="ECO:0000313" key="6">
    <source>
        <dbReference type="Proteomes" id="UP001497623"/>
    </source>
</evidence>
<feature type="domain" description="ShKT" evidence="4">
    <location>
        <begin position="168"/>
        <end position="202"/>
    </location>
</feature>
<comment type="caution">
    <text evidence="1">Lacks conserved residue(s) required for the propagation of feature annotation.</text>
</comment>
<dbReference type="InterPro" id="IPR003582">
    <property type="entry name" value="ShKT_dom"/>
</dbReference>
<evidence type="ECO:0000256" key="3">
    <source>
        <dbReference type="SAM" id="SignalP"/>
    </source>
</evidence>
<evidence type="ECO:0000259" key="4">
    <source>
        <dbReference type="PROSITE" id="PS51670"/>
    </source>
</evidence>
<proteinExistence type="predicted"/>
<protein>
    <recommendedName>
        <fullName evidence="4">ShKT domain-containing protein</fullName>
    </recommendedName>
</protein>
<feature type="signal peptide" evidence="3">
    <location>
        <begin position="1"/>
        <end position="17"/>
    </location>
</feature>
<evidence type="ECO:0000256" key="1">
    <source>
        <dbReference type="PROSITE-ProRule" id="PRU01005"/>
    </source>
</evidence>
<feature type="compositionally biased region" description="Low complexity" evidence="2">
    <location>
        <begin position="224"/>
        <end position="235"/>
    </location>
</feature>
<name>A0AAV2QZ61_MEGNR</name>
<evidence type="ECO:0000313" key="5">
    <source>
        <dbReference type="EMBL" id="CAL4108505.1"/>
    </source>
</evidence>
<dbReference type="Proteomes" id="UP001497623">
    <property type="component" value="Unassembled WGS sequence"/>
</dbReference>
<dbReference type="PANTHER" id="PTHR21724:SF109">
    <property type="entry name" value="SHKT DOMAIN-CONTAINING PROTEIN"/>
    <property type="match status" value="1"/>
</dbReference>
<dbReference type="PANTHER" id="PTHR21724">
    <property type="entry name" value="SHKT DOMAIN-CONTAINING PROTEIN"/>
    <property type="match status" value="1"/>
</dbReference>
<feature type="domain" description="ShKT" evidence="4">
    <location>
        <begin position="132"/>
        <end position="166"/>
    </location>
</feature>
<dbReference type="PROSITE" id="PS51670">
    <property type="entry name" value="SHKT"/>
    <property type="match status" value="2"/>
</dbReference>
<keyword evidence="3" id="KW-0732">Signal</keyword>
<accession>A0AAV2QZ61</accession>
<dbReference type="SMART" id="SM00254">
    <property type="entry name" value="ShKT"/>
    <property type="match status" value="2"/>
</dbReference>
<keyword evidence="6" id="KW-1185">Reference proteome</keyword>